<dbReference type="EMBL" id="JBEDUW010000002">
    <property type="protein sequence ID" value="KAK9945247.1"/>
    <property type="molecule type" value="Genomic_DNA"/>
</dbReference>
<evidence type="ECO:0000256" key="4">
    <source>
        <dbReference type="ARBA" id="ARBA00023136"/>
    </source>
</evidence>
<feature type="transmembrane region" description="Helical" evidence="5">
    <location>
        <begin position="70"/>
        <end position="90"/>
    </location>
</feature>
<feature type="transmembrane region" description="Helical" evidence="5">
    <location>
        <begin position="215"/>
        <end position="236"/>
    </location>
</feature>
<dbReference type="PANTHER" id="PTHR23291">
    <property type="entry name" value="BAX INHIBITOR-RELATED"/>
    <property type="match status" value="1"/>
</dbReference>
<sequence>MSNQKTDLDLEAGASRPLYPSMVESPELRWGFIRKVYAILTVQLLLTIAIAATVDFVHPIAHFLVRTRPGIGVDIAVFFMAISVLVALFFYSKKHPVNCLLLGIFTVLMGFMVGVACASTKEKVILEAWGLTTVIFISLTLYTFWAARRGQDFSFLGPFLFAALIVLLGFSLIQIFHPFGKFSHMIYGIVGCIIFCAFIVYDTNALIKRHQYDEYMLAAIELYLDAINLFLNLVVITDG</sequence>
<keyword evidence="3 5" id="KW-1133">Transmembrane helix</keyword>
<feature type="transmembrane region" description="Helical" evidence="5">
    <location>
        <begin position="159"/>
        <end position="179"/>
    </location>
</feature>
<evidence type="ECO:0000256" key="1">
    <source>
        <dbReference type="ARBA" id="ARBA00004141"/>
    </source>
</evidence>
<gene>
    <name evidence="6" type="ORF">M0R45_010772</name>
</gene>
<name>A0AAW1Y925_RUBAR</name>
<proteinExistence type="inferred from homology"/>
<evidence type="ECO:0000313" key="7">
    <source>
        <dbReference type="Proteomes" id="UP001457282"/>
    </source>
</evidence>
<feature type="transmembrane region" description="Helical" evidence="5">
    <location>
        <begin position="185"/>
        <end position="203"/>
    </location>
</feature>
<comment type="caution">
    <text evidence="6">The sequence shown here is derived from an EMBL/GenBank/DDBJ whole genome shotgun (WGS) entry which is preliminary data.</text>
</comment>
<dbReference type="Proteomes" id="UP001457282">
    <property type="component" value="Unassembled WGS sequence"/>
</dbReference>
<keyword evidence="2 5" id="KW-0812">Transmembrane</keyword>
<organism evidence="6 7">
    <name type="scientific">Rubus argutus</name>
    <name type="common">Southern blackberry</name>
    <dbReference type="NCBI Taxonomy" id="59490"/>
    <lineage>
        <taxon>Eukaryota</taxon>
        <taxon>Viridiplantae</taxon>
        <taxon>Streptophyta</taxon>
        <taxon>Embryophyta</taxon>
        <taxon>Tracheophyta</taxon>
        <taxon>Spermatophyta</taxon>
        <taxon>Magnoliopsida</taxon>
        <taxon>eudicotyledons</taxon>
        <taxon>Gunneridae</taxon>
        <taxon>Pentapetalae</taxon>
        <taxon>rosids</taxon>
        <taxon>fabids</taxon>
        <taxon>Rosales</taxon>
        <taxon>Rosaceae</taxon>
        <taxon>Rosoideae</taxon>
        <taxon>Rosoideae incertae sedis</taxon>
        <taxon>Rubus</taxon>
    </lineage>
</organism>
<dbReference type="PANTHER" id="PTHR23291:SF84">
    <property type="entry name" value="INHIBITOR OF APOPTOSIS-PROMOTING BAX1 PROTEIN"/>
    <property type="match status" value="1"/>
</dbReference>
<evidence type="ECO:0000256" key="2">
    <source>
        <dbReference type="ARBA" id="ARBA00022692"/>
    </source>
</evidence>
<feature type="transmembrane region" description="Helical" evidence="5">
    <location>
        <begin position="36"/>
        <end position="58"/>
    </location>
</feature>
<feature type="transmembrane region" description="Helical" evidence="5">
    <location>
        <begin position="97"/>
        <end position="116"/>
    </location>
</feature>
<comment type="subcellular location">
    <subcellularLocation>
        <location evidence="1">Membrane</location>
        <topology evidence="1">Multi-pass membrane protein</topology>
    </subcellularLocation>
</comment>
<dbReference type="InterPro" id="IPR006214">
    <property type="entry name" value="Bax_inhibitor_1-related"/>
</dbReference>
<evidence type="ECO:0000256" key="3">
    <source>
        <dbReference type="ARBA" id="ARBA00022989"/>
    </source>
</evidence>
<accession>A0AAW1Y925</accession>
<evidence type="ECO:0000256" key="5">
    <source>
        <dbReference type="RuleBase" id="RU004379"/>
    </source>
</evidence>
<dbReference type="GO" id="GO:0016020">
    <property type="term" value="C:membrane"/>
    <property type="evidence" value="ECO:0007669"/>
    <property type="project" value="UniProtKB-SubCell"/>
</dbReference>
<dbReference type="Pfam" id="PF01027">
    <property type="entry name" value="Bax1-I"/>
    <property type="match status" value="1"/>
</dbReference>
<reference evidence="6 7" key="1">
    <citation type="journal article" date="2023" name="G3 (Bethesda)">
        <title>A chromosome-length genome assembly and annotation of blackberry (Rubus argutus, cv. 'Hillquist').</title>
        <authorList>
            <person name="Bruna T."/>
            <person name="Aryal R."/>
            <person name="Dudchenko O."/>
            <person name="Sargent D.J."/>
            <person name="Mead D."/>
            <person name="Buti M."/>
            <person name="Cavallini A."/>
            <person name="Hytonen T."/>
            <person name="Andres J."/>
            <person name="Pham M."/>
            <person name="Weisz D."/>
            <person name="Mascagni F."/>
            <person name="Usai G."/>
            <person name="Natali L."/>
            <person name="Bassil N."/>
            <person name="Fernandez G.E."/>
            <person name="Lomsadze A."/>
            <person name="Armour M."/>
            <person name="Olukolu B."/>
            <person name="Poorten T."/>
            <person name="Britton C."/>
            <person name="Davik J."/>
            <person name="Ashrafi H."/>
            <person name="Aiden E.L."/>
            <person name="Borodovsky M."/>
            <person name="Worthington M."/>
        </authorList>
    </citation>
    <scope>NUCLEOTIDE SEQUENCE [LARGE SCALE GENOMIC DNA]</scope>
    <source>
        <strain evidence="6">PI 553951</strain>
    </source>
</reference>
<keyword evidence="4 5" id="KW-0472">Membrane</keyword>
<comment type="similarity">
    <text evidence="5">Belongs to the BI1 family.</text>
</comment>
<feature type="transmembrane region" description="Helical" evidence="5">
    <location>
        <begin position="128"/>
        <end position="147"/>
    </location>
</feature>
<evidence type="ECO:0000313" key="6">
    <source>
        <dbReference type="EMBL" id="KAK9945247.1"/>
    </source>
</evidence>
<keyword evidence="7" id="KW-1185">Reference proteome</keyword>
<dbReference type="AlphaFoldDB" id="A0AAW1Y925"/>
<protein>
    <submittedName>
        <fullName evidence="6">Uncharacterized protein</fullName>
    </submittedName>
</protein>